<dbReference type="SMART" id="SM00382">
    <property type="entry name" value="AAA"/>
    <property type="match status" value="1"/>
</dbReference>
<evidence type="ECO:0000256" key="4">
    <source>
        <dbReference type="ARBA" id="ARBA00022692"/>
    </source>
</evidence>
<evidence type="ECO:0000259" key="10">
    <source>
        <dbReference type="PROSITE" id="PS50893"/>
    </source>
</evidence>
<feature type="transmembrane region" description="Helical" evidence="9">
    <location>
        <begin position="371"/>
        <end position="390"/>
    </location>
</feature>
<evidence type="ECO:0000256" key="9">
    <source>
        <dbReference type="SAM" id="Phobius"/>
    </source>
</evidence>
<dbReference type="Gene3D" id="3.40.50.300">
    <property type="entry name" value="P-loop containing nucleotide triphosphate hydrolases"/>
    <property type="match status" value="1"/>
</dbReference>
<proteinExistence type="inferred from homology"/>
<dbReference type="InterPro" id="IPR003593">
    <property type="entry name" value="AAA+_ATPase"/>
</dbReference>
<dbReference type="PANTHER" id="PTHR48041:SF116">
    <property type="entry name" value="PROTEIN BROWN"/>
    <property type="match status" value="1"/>
</dbReference>
<protein>
    <submittedName>
        <fullName evidence="11">ATP-binding cassette sub-family G member 2</fullName>
    </submittedName>
</protein>
<dbReference type="PROSITE" id="PS50893">
    <property type="entry name" value="ABC_TRANSPORTER_2"/>
    <property type="match status" value="1"/>
</dbReference>
<keyword evidence="6 11" id="KW-0067">ATP-binding</keyword>
<dbReference type="Pfam" id="PF19055">
    <property type="entry name" value="ABC2_membrane_7"/>
    <property type="match status" value="1"/>
</dbReference>
<dbReference type="PANTHER" id="PTHR48041">
    <property type="entry name" value="ABC TRANSPORTER G FAMILY MEMBER 28"/>
    <property type="match status" value="1"/>
</dbReference>
<dbReference type="InterPro" id="IPR050352">
    <property type="entry name" value="ABCG_transporters"/>
</dbReference>
<feature type="transmembrane region" description="Helical" evidence="9">
    <location>
        <begin position="515"/>
        <end position="533"/>
    </location>
</feature>
<dbReference type="GO" id="GO:0016887">
    <property type="term" value="F:ATP hydrolysis activity"/>
    <property type="evidence" value="ECO:0007669"/>
    <property type="project" value="InterPro"/>
</dbReference>
<dbReference type="GO" id="GO:0005524">
    <property type="term" value="F:ATP binding"/>
    <property type="evidence" value="ECO:0007669"/>
    <property type="project" value="UniProtKB-KW"/>
</dbReference>
<comment type="caution">
    <text evidence="11">The sequence shown here is derived from an EMBL/GenBank/DDBJ whole genome shotgun (WGS) entry which is preliminary data.</text>
</comment>
<feature type="transmembrane region" description="Helical" evidence="9">
    <location>
        <begin position="402"/>
        <end position="425"/>
    </location>
</feature>
<dbReference type="InterPro" id="IPR027417">
    <property type="entry name" value="P-loop_NTPase"/>
</dbReference>
<evidence type="ECO:0000256" key="8">
    <source>
        <dbReference type="ARBA" id="ARBA00023136"/>
    </source>
</evidence>
<gene>
    <name evidence="11" type="ORF">LOD99_11775</name>
</gene>
<evidence type="ECO:0000256" key="2">
    <source>
        <dbReference type="ARBA" id="ARBA00005814"/>
    </source>
</evidence>
<keyword evidence="12" id="KW-1185">Reference proteome</keyword>
<accession>A0AAV7JKH7</accession>
<dbReference type="InterPro" id="IPR013525">
    <property type="entry name" value="ABC2_TM"/>
</dbReference>
<feature type="transmembrane region" description="Helical" evidence="9">
    <location>
        <begin position="616"/>
        <end position="636"/>
    </location>
</feature>
<keyword evidence="5" id="KW-0547">Nucleotide-binding</keyword>
<keyword evidence="8 9" id="KW-0472">Membrane</keyword>
<comment type="subcellular location">
    <subcellularLocation>
        <location evidence="1">Membrane</location>
        <topology evidence="1">Multi-pass membrane protein</topology>
    </subcellularLocation>
</comment>
<reference evidence="11 12" key="1">
    <citation type="journal article" date="2023" name="BMC Biol.">
        <title>The compact genome of the sponge Oopsacas minuta (Hexactinellida) is lacking key metazoan core genes.</title>
        <authorList>
            <person name="Santini S."/>
            <person name="Schenkelaars Q."/>
            <person name="Jourda C."/>
            <person name="Duchesne M."/>
            <person name="Belahbib H."/>
            <person name="Rocher C."/>
            <person name="Selva M."/>
            <person name="Riesgo A."/>
            <person name="Vervoort M."/>
            <person name="Leys S.P."/>
            <person name="Kodjabachian L."/>
            <person name="Le Bivic A."/>
            <person name="Borchiellini C."/>
            <person name="Claverie J.M."/>
            <person name="Renard E."/>
        </authorList>
    </citation>
    <scope>NUCLEOTIDE SEQUENCE [LARGE SCALE GENOMIC DNA]</scope>
    <source>
        <strain evidence="11">SPO-2</strain>
    </source>
</reference>
<comment type="similarity">
    <text evidence="2">Belongs to the ABC transporter superfamily. ABCG family. Eye pigment precursor importer (TC 3.A.1.204) subfamily.</text>
</comment>
<dbReference type="Pfam" id="PF00005">
    <property type="entry name" value="ABC_tran"/>
    <property type="match status" value="1"/>
</dbReference>
<evidence type="ECO:0000313" key="11">
    <source>
        <dbReference type="EMBL" id="KAI6649410.1"/>
    </source>
</evidence>
<keyword evidence="7 9" id="KW-1133">Transmembrane helix</keyword>
<dbReference type="Proteomes" id="UP001165289">
    <property type="component" value="Unassembled WGS sequence"/>
</dbReference>
<feature type="transmembrane region" description="Helical" evidence="9">
    <location>
        <begin position="453"/>
        <end position="471"/>
    </location>
</feature>
<organism evidence="11 12">
    <name type="scientific">Oopsacas minuta</name>
    <dbReference type="NCBI Taxonomy" id="111878"/>
    <lineage>
        <taxon>Eukaryota</taxon>
        <taxon>Metazoa</taxon>
        <taxon>Porifera</taxon>
        <taxon>Hexactinellida</taxon>
        <taxon>Hexasterophora</taxon>
        <taxon>Lyssacinosida</taxon>
        <taxon>Leucopsacidae</taxon>
        <taxon>Oopsacas</taxon>
    </lineage>
</organism>
<evidence type="ECO:0000313" key="12">
    <source>
        <dbReference type="Proteomes" id="UP001165289"/>
    </source>
</evidence>
<keyword evidence="4 9" id="KW-0812">Transmembrane</keyword>
<dbReference type="GO" id="GO:0005886">
    <property type="term" value="C:plasma membrane"/>
    <property type="evidence" value="ECO:0007669"/>
    <property type="project" value="TreeGrafter"/>
</dbReference>
<evidence type="ECO:0000256" key="1">
    <source>
        <dbReference type="ARBA" id="ARBA00004141"/>
    </source>
</evidence>
<keyword evidence="3" id="KW-0813">Transport</keyword>
<dbReference type="AlphaFoldDB" id="A0AAV7JKH7"/>
<sequence>MANLELSKNGNNYNCNNLDQISFQDLSYSVPQRRYVCLSSRPKPVLQSVSGIFRSGLNAILGPTGSGKTSLMDLLAGRISHRRFTGDIRVNGQPQPDHFRFMAGYVVQQDFLEGVLSVRENIHFSASLRLSKRSLSQGESDRQQRARLVEEVIDKLGLSEVADSRIGTDFSRGVSGGERKRTHIATELVIAPSILFLDEPTSGLDAYTALKLMRQLKTLSQEGRLIVVTLHQPRYAILRLLDRVTLLSAGETVYHGEWTDVTGYFSEIGYQCEEKENPGDFLLDTIFKEKNKDNKIGERYITDNQMIKLSTKFNASNQNQHLMATLENIHSNNIASPSKPSARYATNIFSQMLTLSNRTMRVFLRFPYPEILQFIFNILAIGIVKFFTWNTDLSLDGLQNRLTLTIVLLCLMSTICAPYLTTFFFSKKQLYFETNHCYYRVSAYFLSKILTEIIPRCILPALLTSFIYYFVQGFVVAWGNIGIFLLVIFSYTFAETALISLIAMSSGVEFQAMFLKGYLLFIMVSFSGFFFNIQETHFILEYFTYLSFYRLSYSTILANELSGLDFCHPIVRNLTGDGSCPHFDYRVSPEIVLESHTSGDDYLAKQGISVSNPFDIWIGIILLLVYGCILYSLTYLKLRLFARKQ</sequence>
<feature type="transmembrane region" description="Helical" evidence="9">
    <location>
        <begin position="477"/>
        <end position="503"/>
    </location>
</feature>
<name>A0AAV7JKH7_9METZ</name>
<evidence type="ECO:0000256" key="6">
    <source>
        <dbReference type="ARBA" id="ARBA00022840"/>
    </source>
</evidence>
<feature type="domain" description="ABC transporter" evidence="10">
    <location>
        <begin position="21"/>
        <end position="274"/>
    </location>
</feature>
<dbReference type="SUPFAM" id="SSF52540">
    <property type="entry name" value="P-loop containing nucleoside triphosphate hydrolases"/>
    <property type="match status" value="1"/>
</dbReference>
<evidence type="ECO:0000256" key="3">
    <source>
        <dbReference type="ARBA" id="ARBA00022448"/>
    </source>
</evidence>
<evidence type="ECO:0000256" key="5">
    <source>
        <dbReference type="ARBA" id="ARBA00022741"/>
    </source>
</evidence>
<dbReference type="Pfam" id="PF01061">
    <property type="entry name" value="ABC2_membrane"/>
    <property type="match status" value="1"/>
</dbReference>
<dbReference type="GO" id="GO:0140359">
    <property type="term" value="F:ABC-type transporter activity"/>
    <property type="evidence" value="ECO:0007669"/>
    <property type="project" value="InterPro"/>
</dbReference>
<dbReference type="InterPro" id="IPR003439">
    <property type="entry name" value="ABC_transporter-like_ATP-bd"/>
</dbReference>
<dbReference type="InterPro" id="IPR043926">
    <property type="entry name" value="ABCG_dom"/>
</dbReference>
<dbReference type="EMBL" id="JAKMXF010000321">
    <property type="protein sequence ID" value="KAI6649410.1"/>
    <property type="molecule type" value="Genomic_DNA"/>
</dbReference>
<evidence type="ECO:0000256" key="7">
    <source>
        <dbReference type="ARBA" id="ARBA00022989"/>
    </source>
</evidence>